<evidence type="ECO:0000313" key="3">
    <source>
        <dbReference type="EMBL" id="BCJ68001.1"/>
    </source>
</evidence>
<dbReference type="PANTHER" id="PTHR43113">
    <property type="entry name" value="NUCLEOSIDE-DIPHOSPHATE-SUGAR EPIMERASE"/>
    <property type="match status" value="1"/>
</dbReference>
<proteinExistence type="inferred from homology"/>
<evidence type="ECO:0000256" key="1">
    <source>
        <dbReference type="ARBA" id="ARBA00005254"/>
    </source>
</evidence>
<dbReference type="InterPro" id="IPR029045">
    <property type="entry name" value="ClpP/crotonase-like_dom_sf"/>
</dbReference>
<dbReference type="GO" id="GO:0009234">
    <property type="term" value="P:menaquinone biosynthetic process"/>
    <property type="evidence" value="ECO:0007669"/>
    <property type="project" value="TreeGrafter"/>
</dbReference>
<gene>
    <name evidence="3" type="primary">menB</name>
    <name evidence="3" type="ORF">Prubr_50220</name>
</gene>
<comment type="similarity">
    <text evidence="1 2">Belongs to the enoyl-CoA hydratase/isomerase family.</text>
</comment>
<dbReference type="GO" id="GO:0008935">
    <property type="term" value="F:1,4-dihydroxy-2-naphthoyl-CoA synthase activity"/>
    <property type="evidence" value="ECO:0007669"/>
    <property type="project" value="TreeGrafter"/>
</dbReference>
<dbReference type="Gene3D" id="1.10.12.10">
    <property type="entry name" value="Lyase 2-enoyl-coa Hydratase, Chain A, domain 2"/>
    <property type="match status" value="1"/>
</dbReference>
<evidence type="ECO:0000256" key="2">
    <source>
        <dbReference type="RuleBase" id="RU003707"/>
    </source>
</evidence>
<dbReference type="Pfam" id="PF00378">
    <property type="entry name" value="ECH_1"/>
    <property type="match status" value="1"/>
</dbReference>
<dbReference type="AlphaFoldDB" id="A0A810N2V9"/>
<dbReference type="CDD" id="cd06558">
    <property type="entry name" value="crotonase-like"/>
    <property type="match status" value="1"/>
</dbReference>
<evidence type="ECO:0000313" key="4">
    <source>
        <dbReference type="Proteomes" id="UP000680866"/>
    </source>
</evidence>
<protein>
    <submittedName>
        <fullName evidence="3">Naphthoate synthase</fullName>
    </submittedName>
</protein>
<dbReference type="Gene3D" id="3.90.226.10">
    <property type="entry name" value="2-enoyl-CoA Hydratase, Chain A, domain 1"/>
    <property type="match status" value="1"/>
</dbReference>
<dbReference type="InterPro" id="IPR014748">
    <property type="entry name" value="Enoyl-CoA_hydra_C"/>
</dbReference>
<dbReference type="SUPFAM" id="SSF52096">
    <property type="entry name" value="ClpP/crotonase"/>
    <property type="match status" value="1"/>
</dbReference>
<dbReference type="EMBL" id="AP023359">
    <property type="protein sequence ID" value="BCJ68001.1"/>
    <property type="molecule type" value="Genomic_DNA"/>
</dbReference>
<dbReference type="InterPro" id="IPR018376">
    <property type="entry name" value="Enoyl-CoA_hyd/isom_CS"/>
</dbReference>
<dbReference type="Proteomes" id="UP000680866">
    <property type="component" value="Chromosome"/>
</dbReference>
<sequence length="261" mass="28769">MTAPNYDDILIDRDGPVLTLTINRPDAGNKLRAQTCLELFDALQRFRLDPDLRAAVLTGAGGKFFCIGGEHDPITSLDQSQVLPIVDVYQAIDTIPKPVVAAVNGFAVGGGNVLHTVCDLTIASENAVFRQVGPMVGSFDAGYGSWYLEDTIGRKRAKEMWYLNRKYSAAQALAMGLVNEVVPVAEFRDRVATVMREITSRSPMAIAGLKAAFSARHNGVSGQARMAHDQQLTFYLQTREAHELNDSFSERREPRTESYWS</sequence>
<dbReference type="RefSeq" id="WP_212817272.1">
    <property type="nucleotide sequence ID" value="NZ_AP023359.1"/>
</dbReference>
<organism evidence="3 4">
    <name type="scientific">Polymorphospora rubra</name>
    <dbReference type="NCBI Taxonomy" id="338584"/>
    <lineage>
        <taxon>Bacteria</taxon>
        <taxon>Bacillati</taxon>
        <taxon>Actinomycetota</taxon>
        <taxon>Actinomycetes</taxon>
        <taxon>Micromonosporales</taxon>
        <taxon>Micromonosporaceae</taxon>
        <taxon>Polymorphospora</taxon>
    </lineage>
</organism>
<dbReference type="InterPro" id="IPR001753">
    <property type="entry name" value="Enoyl-CoA_hydra/iso"/>
</dbReference>
<reference evidence="3" key="1">
    <citation type="submission" date="2020-08" db="EMBL/GenBank/DDBJ databases">
        <title>Whole genome shotgun sequence of Polymorphospora rubra NBRC 101157.</title>
        <authorList>
            <person name="Komaki H."/>
            <person name="Tamura T."/>
        </authorList>
    </citation>
    <scope>NUCLEOTIDE SEQUENCE</scope>
    <source>
        <strain evidence="3">NBRC 101157</strain>
    </source>
</reference>
<name>A0A810N2V9_9ACTN</name>
<dbReference type="KEGG" id="pry:Prubr_50220"/>
<dbReference type="PROSITE" id="PS00166">
    <property type="entry name" value="ENOYL_COA_HYDRATASE"/>
    <property type="match status" value="1"/>
</dbReference>
<keyword evidence="4" id="KW-1185">Reference proteome</keyword>
<accession>A0A810N2V9</accession>
<dbReference type="PANTHER" id="PTHR43113:SF1">
    <property type="entry name" value="1,4-DIHYDROXY-2-NAPHTHOYL-COA SYNTHASE, PEROXISOMAL"/>
    <property type="match status" value="1"/>
</dbReference>
<dbReference type="GO" id="GO:0005829">
    <property type="term" value="C:cytosol"/>
    <property type="evidence" value="ECO:0007669"/>
    <property type="project" value="TreeGrafter"/>
</dbReference>